<evidence type="ECO:0008006" key="4">
    <source>
        <dbReference type="Google" id="ProtNLM"/>
    </source>
</evidence>
<name>A0A318KUW6_9FIRM</name>
<gene>
    <name evidence="2" type="ORF">DES51_10113</name>
</gene>
<protein>
    <recommendedName>
        <fullName evidence="4">Lipoprotein</fullName>
    </recommendedName>
</protein>
<organism evidence="2 3">
    <name type="scientific">Dielma fastidiosa</name>
    <dbReference type="NCBI Taxonomy" id="1034346"/>
    <lineage>
        <taxon>Bacteria</taxon>
        <taxon>Bacillati</taxon>
        <taxon>Bacillota</taxon>
        <taxon>Erysipelotrichia</taxon>
        <taxon>Erysipelotrichales</taxon>
        <taxon>Erysipelotrichaceae</taxon>
        <taxon>Dielma</taxon>
    </lineage>
</organism>
<accession>A0A318KUW6</accession>
<sequence>MKKNNRLISVLLSAILLLAGCSNIEKGRDAIIGADVNKVGIIHVTNDEMVQWTVSGDEIDALREWASGLKFLPHEFEKGKTPYDTNTDVESYEFYLTKGDYRNISYAIIDEKTSYIFYADKWYTVTNPSIPPLQEPAELTLDKVIELAGKGEELTWSDFEQYKSKEIGSGLYILLYNIDENYYLLVGGTPDKKPMYIRLVSAQDETKYIDIRTESISDFINK</sequence>
<feature type="signal peptide" evidence="1">
    <location>
        <begin position="1"/>
        <end position="19"/>
    </location>
</feature>
<proteinExistence type="predicted"/>
<dbReference type="RefSeq" id="WP_110370571.1">
    <property type="nucleotide sequence ID" value="NZ_QJKH01000001.1"/>
</dbReference>
<dbReference type="EMBL" id="QJKH01000001">
    <property type="protein sequence ID" value="PXX81409.1"/>
    <property type="molecule type" value="Genomic_DNA"/>
</dbReference>
<evidence type="ECO:0000313" key="3">
    <source>
        <dbReference type="Proteomes" id="UP000247612"/>
    </source>
</evidence>
<dbReference type="PROSITE" id="PS51257">
    <property type="entry name" value="PROKAR_LIPOPROTEIN"/>
    <property type="match status" value="1"/>
</dbReference>
<evidence type="ECO:0000256" key="1">
    <source>
        <dbReference type="SAM" id="SignalP"/>
    </source>
</evidence>
<keyword evidence="3" id="KW-1185">Reference proteome</keyword>
<dbReference type="AlphaFoldDB" id="A0A318KUW6"/>
<comment type="caution">
    <text evidence="2">The sequence shown here is derived from an EMBL/GenBank/DDBJ whole genome shotgun (WGS) entry which is preliminary data.</text>
</comment>
<reference evidence="2 3" key="1">
    <citation type="submission" date="2018-05" db="EMBL/GenBank/DDBJ databases">
        <title>Genomic Encyclopedia of Type Strains, Phase IV (KMG-IV): sequencing the most valuable type-strain genomes for metagenomic binning, comparative biology and taxonomic classification.</title>
        <authorList>
            <person name="Goeker M."/>
        </authorList>
    </citation>
    <scope>NUCLEOTIDE SEQUENCE [LARGE SCALE GENOMIC DNA]</scope>
    <source>
        <strain evidence="2 3">JC118</strain>
    </source>
</reference>
<dbReference type="Proteomes" id="UP000247612">
    <property type="component" value="Unassembled WGS sequence"/>
</dbReference>
<dbReference type="GeneID" id="94442182"/>
<keyword evidence="1" id="KW-0732">Signal</keyword>
<evidence type="ECO:0000313" key="2">
    <source>
        <dbReference type="EMBL" id="PXX81409.1"/>
    </source>
</evidence>
<feature type="chain" id="PRO_5043163779" description="Lipoprotein" evidence="1">
    <location>
        <begin position="20"/>
        <end position="222"/>
    </location>
</feature>